<gene>
    <name evidence="1" type="ORF">P5673_024121</name>
</gene>
<reference evidence="1" key="2">
    <citation type="journal article" date="2023" name="Science">
        <title>Genomic signatures of disease resistance in endangered staghorn corals.</title>
        <authorList>
            <person name="Vollmer S.V."/>
            <person name="Selwyn J.D."/>
            <person name="Despard B.A."/>
            <person name="Roesel C.L."/>
        </authorList>
    </citation>
    <scope>NUCLEOTIDE SEQUENCE</scope>
    <source>
        <strain evidence="1">K2</strain>
    </source>
</reference>
<protein>
    <submittedName>
        <fullName evidence="1">Uncharacterized protein</fullName>
    </submittedName>
</protein>
<accession>A0AAD9Q4C5</accession>
<comment type="caution">
    <text evidence="1">The sequence shown here is derived from an EMBL/GenBank/DDBJ whole genome shotgun (WGS) entry which is preliminary data.</text>
</comment>
<proteinExistence type="predicted"/>
<keyword evidence="2" id="KW-1185">Reference proteome</keyword>
<sequence>EWMTFPRQEREILIFTVSVIRAPSTPLLEIFSLPARSTRLSFPGGKWSKIITVDLSCIQLQIQGKSCRPNGHLASQESE</sequence>
<organism evidence="1 2">
    <name type="scientific">Acropora cervicornis</name>
    <name type="common">Staghorn coral</name>
    <dbReference type="NCBI Taxonomy" id="6130"/>
    <lineage>
        <taxon>Eukaryota</taxon>
        <taxon>Metazoa</taxon>
        <taxon>Cnidaria</taxon>
        <taxon>Anthozoa</taxon>
        <taxon>Hexacorallia</taxon>
        <taxon>Scleractinia</taxon>
        <taxon>Astrocoeniina</taxon>
        <taxon>Acroporidae</taxon>
        <taxon>Acropora</taxon>
    </lineage>
</organism>
<name>A0AAD9Q4C5_ACRCE</name>
<dbReference type="AlphaFoldDB" id="A0AAD9Q4C5"/>
<reference evidence="1" key="1">
    <citation type="journal article" date="2023" name="G3 (Bethesda)">
        <title>Whole genome assembly and annotation of the endangered Caribbean coral Acropora cervicornis.</title>
        <authorList>
            <person name="Selwyn J.D."/>
            <person name="Vollmer S.V."/>
        </authorList>
    </citation>
    <scope>NUCLEOTIDE SEQUENCE</scope>
    <source>
        <strain evidence="1">K2</strain>
    </source>
</reference>
<dbReference type="EMBL" id="JARQWQ010000070">
    <property type="protein sequence ID" value="KAK2554413.1"/>
    <property type="molecule type" value="Genomic_DNA"/>
</dbReference>
<evidence type="ECO:0000313" key="1">
    <source>
        <dbReference type="EMBL" id="KAK2554413.1"/>
    </source>
</evidence>
<dbReference type="Proteomes" id="UP001249851">
    <property type="component" value="Unassembled WGS sequence"/>
</dbReference>
<feature type="non-terminal residue" evidence="1">
    <location>
        <position position="79"/>
    </location>
</feature>
<evidence type="ECO:0000313" key="2">
    <source>
        <dbReference type="Proteomes" id="UP001249851"/>
    </source>
</evidence>